<organism evidence="5 6">
    <name type="scientific">Kibdelosporangium philippinense</name>
    <dbReference type="NCBI Taxonomy" id="211113"/>
    <lineage>
        <taxon>Bacteria</taxon>
        <taxon>Bacillati</taxon>
        <taxon>Actinomycetota</taxon>
        <taxon>Actinomycetes</taxon>
        <taxon>Pseudonocardiales</taxon>
        <taxon>Pseudonocardiaceae</taxon>
        <taxon>Kibdelosporangium</taxon>
    </lineage>
</organism>
<dbReference type="RefSeq" id="WP_233722675.1">
    <property type="nucleotide sequence ID" value="NZ_JAJVCN010000001.1"/>
</dbReference>
<name>A0ABS8Z0X9_9PSEU</name>
<keyword evidence="6" id="KW-1185">Reference proteome</keyword>
<dbReference type="InterPro" id="IPR020449">
    <property type="entry name" value="Tscrpt_reg_AraC-type_HTH"/>
</dbReference>
<accession>A0ABS8Z0X9</accession>
<dbReference type="InterPro" id="IPR018060">
    <property type="entry name" value="HTH_AraC"/>
</dbReference>
<keyword evidence="2" id="KW-0238">DNA-binding</keyword>
<evidence type="ECO:0000313" key="6">
    <source>
        <dbReference type="Proteomes" id="UP001521150"/>
    </source>
</evidence>
<keyword evidence="1" id="KW-0805">Transcription regulation</keyword>
<dbReference type="EMBL" id="JAJVCN010000001">
    <property type="protein sequence ID" value="MCE7001613.1"/>
    <property type="molecule type" value="Genomic_DNA"/>
</dbReference>
<keyword evidence="3" id="KW-0804">Transcription</keyword>
<evidence type="ECO:0000256" key="1">
    <source>
        <dbReference type="ARBA" id="ARBA00023015"/>
    </source>
</evidence>
<protein>
    <submittedName>
        <fullName evidence="5">Helix-turn-helix transcriptional regulator</fullName>
    </submittedName>
</protein>
<sequence>MSRTAFATRFRAVAGQPPLAYLAELRMQLAAQRLRDRQLSVSESAIASGYSSVSAFSTAFKRVTGKSPSQARAATLDSA</sequence>
<dbReference type="Gene3D" id="1.10.10.60">
    <property type="entry name" value="Homeodomain-like"/>
    <property type="match status" value="2"/>
</dbReference>
<evidence type="ECO:0000256" key="2">
    <source>
        <dbReference type="ARBA" id="ARBA00023125"/>
    </source>
</evidence>
<dbReference type="PROSITE" id="PS01124">
    <property type="entry name" value="HTH_ARAC_FAMILY_2"/>
    <property type="match status" value="1"/>
</dbReference>
<evidence type="ECO:0000313" key="5">
    <source>
        <dbReference type="EMBL" id="MCE7001613.1"/>
    </source>
</evidence>
<dbReference type="SUPFAM" id="SSF46689">
    <property type="entry name" value="Homeodomain-like"/>
    <property type="match status" value="1"/>
</dbReference>
<feature type="domain" description="HTH araC/xylS-type" evidence="4">
    <location>
        <begin position="1"/>
        <end position="74"/>
    </location>
</feature>
<dbReference type="InterPro" id="IPR050204">
    <property type="entry name" value="AraC_XylS_family_regulators"/>
</dbReference>
<dbReference type="PRINTS" id="PR00032">
    <property type="entry name" value="HTHARAC"/>
</dbReference>
<evidence type="ECO:0000259" key="4">
    <source>
        <dbReference type="PROSITE" id="PS01124"/>
    </source>
</evidence>
<dbReference type="InterPro" id="IPR018062">
    <property type="entry name" value="HTH_AraC-typ_CS"/>
</dbReference>
<dbReference type="PANTHER" id="PTHR46796:SF7">
    <property type="entry name" value="ARAC FAMILY TRANSCRIPTIONAL REGULATOR"/>
    <property type="match status" value="1"/>
</dbReference>
<dbReference type="SMART" id="SM00342">
    <property type="entry name" value="HTH_ARAC"/>
    <property type="match status" value="1"/>
</dbReference>
<proteinExistence type="predicted"/>
<reference evidence="5 6" key="1">
    <citation type="submission" date="2021-12" db="EMBL/GenBank/DDBJ databases">
        <title>Genome sequence of Kibdelosporangium philippinense ATCC 49844.</title>
        <authorList>
            <person name="Fedorov E.A."/>
            <person name="Omeragic M."/>
            <person name="Shalygina K.F."/>
            <person name="Maclea K.S."/>
        </authorList>
    </citation>
    <scope>NUCLEOTIDE SEQUENCE [LARGE SCALE GENOMIC DNA]</scope>
    <source>
        <strain evidence="5 6">ATCC 49844</strain>
    </source>
</reference>
<dbReference type="PANTHER" id="PTHR46796">
    <property type="entry name" value="HTH-TYPE TRANSCRIPTIONAL ACTIVATOR RHAS-RELATED"/>
    <property type="match status" value="1"/>
</dbReference>
<comment type="caution">
    <text evidence="5">The sequence shown here is derived from an EMBL/GenBank/DDBJ whole genome shotgun (WGS) entry which is preliminary data.</text>
</comment>
<gene>
    <name evidence="5" type="ORF">LWC34_01960</name>
</gene>
<dbReference type="InterPro" id="IPR009057">
    <property type="entry name" value="Homeodomain-like_sf"/>
</dbReference>
<dbReference type="Pfam" id="PF12833">
    <property type="entry name" value="HTH_18"/>
    <property type="match status" value="1"/>
</dbReference>
<dbReference type="PROSITE" id="PS00041">
    <property type="entry name" value="HTH_ARAC_FAMILY_1"/>
    <property type="match status" value="1"/>
</dbReference>
<evidence type="ECO:0000256" key="3">
    <source>
        <dbReference type="ARBA" id="ARBA00023163"/>
    </source>
</evidence>
<dbReference type="Proteomes" id="UP001521150">
    <property type="component" value="Unassembled WGS sequence"/>
</dbReference>